<keyword evidence="3" id="KW-0436">Ligase</keyword>
<dbReference type="PROSITE" id="PS00455">
    <property type="entry name" value="AMP_BINDING"/>
    <property type="match status" value="1"/>
</dbReference>
<sequence>MPTSMERYAPRVRNHRFEADPADNPTRTELHFDDRVFRCFTRRAPRFDALLRQAAQGAPQAPALVFADSTLDYASFDFWADRIATGLAAAGIGQGERVAVFCDNGLPFFLTVMGIVRRGAIAVPIGARQRGPELTHILGQCEAVALLHDEALADRLPDLAECPALRHVWAVSGGGDLGNLPALFPPAGPFEAPGDEDEIALLFYTSGTTGKPKGAAIAHVNLTNSARHYAYGIDLQPGQRGLLAIPASHISGFFAVFVNMLQSQSATVILRGADTAAILAALKAQAISFTVFVPAIYTRLLMEPGFAPDGLSHWRTGIFGGGIMPPSTVLHLAERLPGLRLINAYGATETTSPVSIMPADSSAGRPDSVGLAVQCAELLVMDDQGREVAPGTAGELWVRGPMVIPGYWNAAGQTAEAFKDGYWKTGDIVTIDSEGFLFIHDRKKDLINRGGYKVFSAEIENVCQSLPGVSESAAVAVADPVLGERICLYLYAPTDTLDEGTIRRALADRLADYKQPDFVVIRAEPLPRNANGKLLKLALKGDAERFSGVRPR</sequence>
<dbReference type="EMBL" id="QDDR01000004">
    <property type="protein sequence ID" value="PVE47652.1"/>
    <property type="molecule type" value="Genomic_DNA"/>
</dbReference>
<evidence type="ECO:0000313" key="4">
    <source>
        <dbReference type="Proteomes" id="UP000244810"/>
    </source>
</evidence>
<evidence type="ECO:0000259" key="1">
    <source>
        <dbReference type="Pfam" id="PF00501"/>
    </source>
</evidence>
<feature type="domain" description="AMP-dependent synthetase/ligase" evidence="1">
    <location>
        <begin position="52"/>
        <end position="408"/>
    </location>
</feature>
<dbReference type="PANTHER" id="PTHR43767">
    <property type="entry name" value="LONG-CHAIN-FATTY-ACID--COA LIGASE"/>
    <property type="match status" value="1"/>
</dbReference>
<dbReference type="SUPFAM" id="SSF56801">
    <property type="entry name" value="Acetyl-CoA synthetase-like"/>
    <property type="match status" value="1"/>
</dbReference>
<gene>
    <name evidence="3" type="ORF">DDE23_09400</name>
</gene>
<dbReference type="InterPro" id="IPR050237">
    <property type="entry name" value="ATP-dep_AMP-bd_enzyme"/>
</dbReference>
<dbReference type="Gene3D" id="3.40.50.12780">
    <property type="entry name" value="N-terminal domain of ligase-like"/>
    <property type="match status" value="1"/>
</dbReference>
<name>A0A2T7USM3_9RHOB</name>
<reference evidence="3 4" key="1">
    <citation type="journal article" date="2011" name="Syst. Appl. Microbiol.">
        <title>Defluviimonas denitrificans gen. nov., sp. nov., and Pararhodobacter aggregans gen. nov., sp. nov., non-phototrophic Rhodobacteraceae from the biofilter of a marine aquaculture.</title>
        <authorList>
            <person name="Foesel B.U."/>
            <person name="Drake H.L."/>
            <person name="Schramm A."/>
        </authorList>
    </citation>
    <scope>NUCLEOTIDE SEQUENCE [LARGE SCALE GENOMIC DNA]</scope>
    <source>
        <strain evidence="3 4">D1-19</strain>
    </source>
</reference>
<dbReference type="Proteomes" id="UP000244810">
    <property type="component" value="Unassembled WGS sequence"/>
</dbReference>
<organism evidence="3 4">
    <name type="scientific">Pararhodobacter aggregans</name>
    <dbReference type="NCBI Taxonomy" id="404875"/>
    <lineage>
        <taxon>Bacteria</taxon>
        <taxon>Pseudomonadati</taxon>
        <taxon>Pseudomonadota</taxon>
        <taxon>Alphaproteobacteria</taxon>
        <taxon>Rhodobacterales</taxon>
        <taxon>Paracoccaceae</taxon>
        <taxon>Pararhodobacter</taxon>
    </lineage>
</organism>
<dbReference type="Gene3D" id="3.30.300.30">
    <property type="match status" value="1"/>
</dbReference>
<dbReference type="InterPro" id="IPR045851">
    <property type="entry name" value="AMP-bd_C_sf"/>
</dbReference>
<dbReference type="OrthoDB" id="9803968at2"/>
<proteinExistence type="predicted"/>
<dbReference type="InterPro" id="IPR000873">
    <property type="entry name" value="AMP-dep_synth/lig_dom"/>
</dbReference>
<dbReference type="RefSeq" id="WP_107751024.1">
    <property type="nucleotide sequence ID" value="NZ_QBKF01000003.1"/>
</dbReference>
<dbReference type="InterPro" id="IPR042099">
    <property type="entry name" value="ANL_N_sf"/>
</dbReference>
<dbReference type="GO" id="GO:0016878">
    <property type="term" value="F:acid-thiol ligase activity"/>
    <property type="evidence" value="ECO:0007669"/>
    <property type="project" value="UniProtKB-ARBA"/>
</dbReference>
<evidence type="ECO:0000313" key="3">
    <source>
        <dbReference type="EMBL" id="PVE47652.1"/>
    </source>
</evidence>
<keyword evidence="4" id="KW-1185">Reference proteome</keyword>
<accession>A0A2T7USM3</accession>
<feature type="domain" description="AMP-binding enzyme C-terminal" evidence="2">
    <location>
        <begin position="458"/>
        <end position="533"/>
    </location>
</feature>
<dbReference type="Pfam" id="PF00501">
    <property type="entry name" value="AMP-binding"/>
    <property type="match status" value="1"/>
</dbReference>
<dbReference type="InterPro" id="IPR020845">
    <property type="entry name" value="AMP-binding_CS"/>
</dbReference>
<dbReference type="PANTHER" id="PTHR43767:SF1">
    <property type="entry name" value="NONRIBOSOMAL PEPTIDE SYNTHASE PES1 (EUROFUNG)-RELATED"/>
    <property type="match status" value="1"/>
</dbReference>
<dbReference type="InterPro" id="IPR025110">
    <property type="entry name" value="AMP-bd_C"/>
</dbReference>
<protein>
    <submittedName>
        <fullName evidence="3">O-succinylbenzoic acid--CoA ligase</fullName>
    </submittedName>
</protein>
<dbReference type="AlphaFoldDB" id="A0A2T7USM3"/>
<dbReference type="Pfam" id="PF13193">
    <property type="entry name" value="AMP-binding_C"/>
    <property type="match status" value="1"/>
</dbReference>
<comment type="caution">
    <text evidence="3">The sequence shown here is derived from an EMBL/GenBank/DDBJ whole genome shotgun (WGS) entry which is preliminary data.</text>
</comment>
<evidence type="ECO:0000259" key="2">
    <source>
        <dbReference type="Pfam" id="PF13193"/>
    </source>
</evidence>